<keyword evidence="4" id="KW-1185">Reference proteome</keyword>
<feature type="transmembrane region" description="Helical" evidence="1">
    <location>
        <begin position="112"/>
        <end position="133"/>
    </location>
</feature>
<name>A0A7S3ZLF5_9STRA</name>
<feature type="transmembrane region" description="Helical" evidence="1">
    <location>
        <begin position="202"/>
        <end position="224"/>
    </location>
</feature>
<accession>A0A7S3ZLF5</accession>
<evidence type="ECO:0000313" key="3">
    <source>
        <dbReference type="EMBL" id="CAH0380239.1"/>
    </source>
</evidence>
<reference evidence="2" key="1">
    <citation type="submission" date="2021-01" db="EMBL/GenBank/DDBJ databases">
        <authorList>
            <person name="Corre E."/>
            <person name="Pelletier E."/>
            <person name="Niang G."/>
            <person name="Scheremetjew M."/>
            <person name="Finn R."/>
            <person name="Kale V."/>
            <person name="Holt S."/>
            <person name="Cochrane G."/>
            <person name="Meng A."/>
            <person name="Brown T."/>
            <person name="Cohen L."/>
        </authorList>
    </citation>
    <scope>NUCLEOTIDE SEQUENCE</scope>
    <source>
        <strain evidence="2">CCMP1756</strain>
    </source>
</reference>
<feature type="transmembrane region" description="Helical" evidence="1">
    <location>
        <begin position="33"/>
        <end position="56"/>
    </location>
</feature>
<dbReference type="EMBL" id="HBIW01002554">
    <property type="protein sequence ID" value="CAE0686721.1"/>
    <property type="molecule type" value="Transcribed_RNA"/>
</dbReference>
<protein>
    <submittedName>
        <fullName evidence="2">Uncharacterized protein</fullName>
    </submittedName>
</protein>
<evidence type="ECO:0000256" key="1">
    <source>
        <dbReference type="SAM" id="Phobius"/>
    </source>
</evidence>
<evidence type="ECO:0000313" key="2">
    <source>
        <dbReference type="EMBL" id="CAE0686721.1"/>
    </source>
</evidence>
<dbReference type="AlphaFoldDB" id="A0A7S3ZLF5"/>
<dbReference type="Proteomes" id="UP000789595">
    <property type="component" value="Unassembled WGS sequence"/>
</dbReference>
<keyword evidence="1" id="KW-0812">Transmembrane</keyword>
<dbReference type="EMBL" id="CAKKNE010000006">
    <property type="protein sequence ID" value="CAH0380239.1"/>
    <property type="molecule type" value="Genomic_DNA"/>
</dbReference>
<reference evidence="3" key="2">
    <citation type="submission" date="2021-11" db="EMBL/GenBank/DDBJ databases">
        <authorList>
            <consortium name="Genoscope - CEA"/>
            <person name="William W."/>
        </authorList>
    </citation>
    <scope>NUCLEOTIDE SEQUENCE</scope>
</reference>
<keyword evidence="1" id="KW-1133">Transmembrane helix</keyword>
<proteinExistence type="predicted"/>
<organism evidence="2">
    <name type="scientific">Pelagomonas calceolata</name>
    <dbReference type="NCBI Taxonomy" id="35677"/>
    <lineage>
        <taxon>Eukaryota</taxon>
        <taxon>Sar</taxon>
        <taxon>Stramenopiles</taxon>
        <taxon>Ochrophyta</taxon>
        <taxon>Pelagophyceae</taxon>
        <taxon>Pelagomonadales</taxon>
        <taxon>Pelagomonadaceae</taxon>
        <taxon>Pelagomonas</taxon>
    </lineage>
</organism>
<feature type="transmembrane region" description="Helical" evidence="1">
    <location>
        <begin position="170"/>
        <end position="190"/>
    </location>
</feature>
<sequence length="255" mass="27305">MATPQENDAFRASFERTYKYAMESPPLSSVVVFAYRLNALALVGFIWYACGVVVGVSTGPPASWTRWLSIAAVGGAVAVIALTYAVSSYYGHLPGFTEDDYRLSAAWDRPPATELATIGLALSLDLLPLLELARPAPARLARVIIACFTVHGIVTVAATPMSKMRGEHALSTLAFLLMLAAYQALVVATVPKAIASKALRDAFCTLTYASFGAIFLVFYAFSFWVRFGELYWLSVAELVALVVVFAGIVVGGMGA</sequence>
<feature type="transmembrane region" description="Helical" evidence="1">
    <location>
        <begin position="140"/>
        <end position="158"/>
    </location>
</feature>
<feature type="transmembrane region" description="Helical" evidence="1">
    <location>
        <begin position="68"/>
        <end position="92"/>
    </location>
</feature>
<gene>
    <name evidence="2" type="ORF">PCAL00307_LOCUS2155</name>
    <name evidence="3" type="ORF">PECAL_6P18820</name>
</gene>
<keyword evidence="1" id="KW-0472">Membrane</keyword>
<feature type="transmembrane region" description="Helical" evidence="1">
    <location>
        <begin position="230"/>
        <end position="253"/>
    </location>
</feature>
<evidence type="ECO:0000313" key="4">
    <source>
        <dbReference type="Proteomes" id="UP000789595"/>
    </source>
</evidence>